<dbReference type="SMART" id="SM00077">
    <property type="entry name" value="ITAM"/>
    <property type="match status" value="1"/>
</dbReference>
<dbReference type="KEGG" id="anan:105729555"/>
<dbReference type="GO" id="GO:0007163">
    <property type="term" value="P:establishment or maintenance of cell polarity"/>
    <property type="evidence" value="ECO:0007669"/>
    <property type="project" value="Ensembl"/>
</dbReference>
<keyword evidence="6" id="KW-0391">Immunity</keyword>
<keyword evidence="19" id="KW-1185">Reference proteome</keyword>
<evidence type="ECO:0000259" key="17">
    <source>
        <dbReference type="SMART" id="SM00408"/>
    </source>
</evidence>
<evidence type="ECO:0000256" key="7">
    <source>
        <dbReference type="ARBA" id="ARBA00022989"/>
    </source>
</evidence>
<evidence type="ECO:0000313" key="18">
    <source>
        <dbReference type="Ensembl" id="ENSANAP00000000178.1"/>
    </source>
</evidence>
<dbReference type="PANTHER" id="PTHR10570">
    <property type="entry name" value="T-CELL SURFACE GLYCOPROTEIN CD3 GAMMA CHAIN / DELTA CHAIN"/>
    <property type="match status" value="1"/>
</dbReference>
<dbReference type="InterPro" id="IPR032052">
    <property type="entry name" value="Ig_4"/>
</dbReference>
<protein>
    <recommendedName>
        <fullName evidence="3">T-cell surface glycoprotein CD3 gamma chain</fullName>
    </recommendedName>
    <alternativeName>
        <fullName evidence="14">T-cell receptor T3 gamma chain</fullName>
    </alternativeName>
</protein>
<sequence length="210" mass="23480">MGGASLAAAQADWLLRAAPRFCQRTETDMEQGKGLAGLILAITLLQGTLVQSNKVKRLLTVEDRQEDGSVLLTCKVQDNNITWFKDGKIISFLPASQKTWNLGSNTKDPRGMYQCKGSKDKSKPVQLYYRMCQNCIELNAATISGFVFAEIISIFFLAVGVYFIAGQDGVHQSRASDKQTLLPNDQLYQPLKDREDDQYSHLQGNQLRRN</sequence>
<accession>A0A2K5BUR1</accession>
<dbReference type="GO" id="GO:0045059">
    <property type="term" value="P:positive thymic T cell selection"/>
    <property type="evidence" value="ECO:0007669"/>
    <property type="project" value="TreeGrafter"/>
</dbReference>
<evidence type="ECO:0000256" key="1">
    <source>
        <dbReference type="ARBA" id="ARBA00004479"/>
    </source>
</evidence>
<dbReference type="GeneTree" id="ENSGT00940000153312"/>
<keyword evidence="9 16" id="KW-0472">Membrane</keyword>
<reference evidence="18" key="2">
    <citation type="submission" date="2025-09" db="UniProtKB">
        <authorList>
            <consortium name="Ensembl"/>
        </authorList>
    </citation>
    <scope>IDENTIFICATION</scope>
</reference>
<comment type="subcellular location">
    <subcellularLocation>
        <location evidence="1">Membrane</location>
        <topology evidence="1">Single-pass type I membrane protein</topology>
    </subcellularLocation>
</comment>
<evidence type="ECO:0000256" key="10">
    <source>
        <dbReference type="ARBA" id="ARBA00023157"/>
    </source>
</evidence>
<dbReference type="GO" id="GO:0007166">
    <property type="term" value="P:cell surface receptor signaling pathway"/>
    <property type="evidence" value="ECO:0007669"/>
    <property type="project" value="Ensembl"/>
</dbReference>
<dbReference type="GO" id="GO:0002250">
    <property type="term" value="P:adaptive immune response"/>
    <property type="evidence" value="ECO:0007669"/>
    <property type="project" value="UniProtKB-KW"/>
</dbReference>
<reference evidence="18" key="1">
    <citation type="submission" date="2025-08" db="UniProtKB">
        <authorList>
            <consortium name="Ensembl"/>
        </authorList>
    </citation>
    <scope>IDENTIFICATION</scope>
</reference>
<organism evidence="18 19">
    <name type="scientific">Aotus nancymaae</name>
    <name type="common">Ma's night monkey</name>
    <dbReference type="NCBI Taxonomy" id="37293"/>
    <lineage>
        <taxon>Eukaryota</taxon>
        <taxon>Metazoa</taxon>
        <taxon>Chordata</taxon>
        <taxon>Craniata</taxon>
        <taxon>Vertebrata</taxon>
        <taxon>Euteleostomi</taxon>
        <taxon>Mammalia</taxon>
        <taxon>Eutheria</taxon>
        <taxon>Euarchontoglires</taxon>
        <taxon>Primates</taxon>
        <taxon>Haplorrhini</taxon>
        <taxon>Platyrrhini</taxon>
        <taxon>Aotidae</taxon>
        <taxon>Aotus</taxon>
    </lineage>
</organism>
<keyword evidence="4" id="KW-0597">Phosphoprotein</keyword>
<dbReference type="GO" id="GO:0070228">
    <property type="term" value="P:regulation of lymphocyte apoptotic process"/>
    <property type="evidence" value="ECO:0007669"/>
    <property type="project" value="Ensembl"/>
</dbReference>
<evidence type="ECO:0000256" key="3">
    <source>
        <dbReference type="ARBA" id="ARBA00018021"/>
    </source>
</evidence>
<dbReference type="Ensembl" id="ENSANAT00000001525.1">
    <property type="protein sequence ID" value="ENSANAP00000000178.1"/>
    <property type="gene ID" value="ENSANAG00000001439.1"/>
</dbReference>
<dbReference type="InterPro" id="IPR003110">
    <property type="entry name" value="Phos_immunorcpt_sig_ITAM"/>
</dbReference>
<dbReference type="Pfam" id="PF16680">
    <property type="entry name" value="Ig_4"/>
    <property type="match status" value="1"/>
</dbReference>
<gene>
    <name evidence="18" type="primary">CD3G</name>
</gene>
<dbReference type="AlphaFoldDB" id="A0A2K5BUR1"/>
<dbReference type="PROSITE" id="PS51055">
    <property type="entry name" value="ITAM_1"/>
    <property type="match status" value="1"/>
</dbReference>
<evidence type="ECO:0000313" key="19">
    <source>
        <dbReference type="Proteomes" id="UP000233020"/>
    </source>
</evidence>
<keyword evidence="5 16" id="KW-0812">Transmembrane</keyword>
<dbReference type="GO" id="GO:0005829">
    <property type="term" value="C:cytosol"/>
    <property type="evidence" value="ECO:0007669"/>
    <property type="project" value="Ensembl"/>
</dbReference>
<evidence type="ECO:0000256" key="6">
    <source>
        <dbReference type="ARBA" id="ARBA00022859"/>
    </source>
</evidence>
<dbReference type="Gene3D" id="2.60.40.10">
    <property type="entry name" value="Immunoglobulins"/>
    <property type="match status" value="1"/>
</dbReference>
<dbReference type="SMART" id="SM00408">
    <property type="entry name" value="IGc2"/>
    <property type="match status" value="1"/>
</dbReference>
<evidence type="ECO:0000256" key="13">
    <source>
        <dbReference type="ARBA" id="ARBA00023319"/>
    </source>
</evidence>
<dbReference type="GO" id="GO:0004888">
    <property type="term" value="F:transmembrane signaling receptor activity"/>
    <property type="evidence" value="ECO:0007669"/>
    <property type="project" value="Ensembl"/>
</dbReference>
<evidence type="ECO:0000256" key="15">
    <source>
        <dbReference type="ARBA" id="ARBA00045637"/>
    </source>
</evidence>
<dbReference type="Proteomes" id="UP000233020">
    <property type="component" value="Unplaced"/>
</dbReference>
<dbReference type="InterPro" id="IPR013783">
    <property type="entry name" value="Ig-like_fold"/>
</dbReference>
<evidence type="ECO:0000256" key="14">
    <source>
        <dbReference type="ARBA" id="ARBA00030773"/>
    </source>
</evidence>
<evidence type="ECO:0000256" key="11">
    <source>
        <dbReference type="ARBA" id="ARBA00023170"/>
    </source>
</evidence>
<evidence type="ECO:0000256" key="12">
    <source>
        <dbReference type="ARBA" id="ARBA00023180"/>
    </source>
</evidence>
<dbReference type="PANTHER" id="PTHR10570:SF8">
    <property type="entry name" value="T-CELL SURFACE GLYCOPROTEIN CD3 GAMMA CHAIN"/>
    <property type="match status" value="1"/>
</dbReference>
<keyword evidence="7 16" id="KW-1133">Transmembrane helix</keyword>
<name>A0A2K5BUR1_AOTNA</name>
<dbReference type="OrthoDB" id="8941324at2759"/>
<dbReference type="InterPro" id="IPR015484">
    <property type="entry name" value="CD3_esu/gsu/dsu"/>
</dbReference>
<dbReference type="GeneID" id="105729555"/>
<dbReference type="OMA" id="QYGHLQG"/>
<evidence type="ECO:0000256" key="9">
    <source>
        <dbReference type="ARBA" id="ARBA00023136"/>
    </source>
</evidence>
<dbReference type="InterPro" id="IPR003598">
    <property type="entry name" value="Ig_sub2"/>
</dbReference>
<evidence type="ECO:0000256" key="16">
    <source>
        <dbReference type="SAM" id="Phobius"/>
    </source>
</evidence>
<dbReference type="SUPFAM" id="SSF48726">
    <property type="entry name" value="Immunoglobulin"/>
    <property type="match status" value="1"/>
</dbReference>
<feature type="domain" description="Immunoglobulin subtype 2" evidence="17">
    <location>
        <begin position="65"/>
        <end position="122"/>
    </location>
</feature>
<evidence type="ECO:0000256" key="2">
    <source>
        <dbReference type="ARBA" id="ARBA00011588"/>
    </source>
</evidence>
<keyword evidence="11" id="KW-0675">Receptor</keyword>
<dbReference type="InterPro" id="IPR036179">
    <property type="entry name" value="Ig-like_dom_sf"/>
</dbReference>
<keyword evidence="8" id="KW-1064">Adaptive immunity</keyword>
<evidence type="ECO:0000256" key="4">
    <source>
        <dbReference type="ARBA" id="ARBA00022553"/>
    </source>
</evidence>
<dbReference type="GO" id="GO:0042105">
    <property type="term" value="C:alpha-beta T cell receptor complex"/>
    <property type="evidence" value="ECO:0007669"/>
    <property type="project" value="Ensembl"/>
</dbReference>
<dbReference type="GO" id="GO:0009897">
    <property type="term" value="C:external side of plasma membrane"/>
    <property type="evidence" value="ECO:0007669"/>
    <property type="project" value="TreeGrafter"/>
</dbReference>
<evidence type="ECO:0000256" key="5">
    <source>
        <dbReference type="ARBA" id="ARBA00022692"/>
    </source>
</evidence>
<keyword evidence="13" id="KW-0393">Immunoglobulin domain</keyword>
<dbReference type="GO" id="GO:0015031">
    <property type="term" value="P:protein transport"/>
    <property type="evidence" value="ECO:0007669"/>
    <property type="project" value="Ensembl"/>
</dbReference>
<feature type="transmembrane region" description="Helical" evidence="16">
    <location>
        <begin position="140"/>
        <end position="165"/>
    </location>
</feature>
<comment type="function">
    <text evidence="15">Part of the TCR-CD3 complex present on T-lymphocyte cell surface that plays an essential role in adaptive immune response. When antigen presenting cells (APCs) activate T-cell receptor (TCR), TCR-mediated signals are transmitted across the cell membrane by the CD3 chains CD3D, CD3E, CD3G and CD3Z. All CD3 chains contain immunoreceptor tyrosine-based activation motifs (ITAMs) in their cytoplasmic domain. Upon TCR engagement, these motifs become phosphorylated by Src family protein tyrosine kinases LCK and FYN, resulting in the activation of downstream signaling pathways. In addition to this role of signal transduction in T-cell activation, CD3G plays an essential role in the dynamic regulation of TCR expression at the cell surface. Indeed, constitutive TCR cycling is dependent on the di-leucine-based (diL) receptor-sorting motif present in CD3G.</text>
</comment>
<proteinExistence type="predicted"/>
<keyword evidence="12" id="KW-0325">Glycoprotein</keyword>
<evidence type="ECO:0000256" key="8">
    <source>
        <dbReference type="ARBA" id="ARBA00023130"/>
    </source>
</evidence>
<comment type="subunit">
    <text evidence="2">The TCR-CD3 complex is composed of a CD3D/CD3E and a CD3G/CD3E heterodimers that preferentially associate with TCRalpha and TCRbeta, respectively, to form TCRalpha/CD3E/CD3G and TCRbeta/CD3G/CD3E trimers. In turn, the hexamer interacts with CD3Z homodimer to form the TCR-CD3 complex. Alternatively, TCRalpha and TCRbeta can be replaced by TCRgamma and TCRdelta.</text>
</comment>
<dbReference type="Pfam" id="PF02189">
    <property type="entry name" value="ITAM"/>
    <property type="match status" value="1"/>
</dbReference>
<dbReference type="STRING" id="37293.ENSANAP00000000178"/>
<dbReference type="GO" id="GO:0042802">
    <property type="term" value="F:identical protein binding"/>
    <property type="evidence" value="ECO:0007669"/>
    <property type="project" value="Ensembl"/>
</dbReference>
<keyword evidence="10" id="KW-1015">Disulfide bond</keyword>
<dbReference type="FunFam" id="2.60.40.10:FF:001337">
    <property type="entry name" value="T-cell surface glycoprotein CD3 gamma chain"/>
    <property type="match status" value="1"/>
</dbReference>